<feature type="compositionally biased region" description="Polar residues" evidence="1">
    <location>
        <begin position="158"/>
        <end position="176"/>
    </location>
</feature>
<keyword evidence="2" id="KW-0472">Membrane</keyword>
<dbReference type="EMBL" id="MIGC01000186">
    <property type="protein sequence ID" value="PHJ25665.1"/>
    <property type="molecule type" value="Genomic_DNA"/>
</dbReference>
<feature type="compositionally biased region" description="Low complexity" evidence="1">
    <location>
        <begin position="15"/>
        <end position="24"/>
    </location>
</feature>
<feature type="compositionally biased region" description="Polar residues" evidence="1">
    <location>
        <begin position="31"/>
        <end position="41"/>
    </location>
</feature>
<protein>
    <submittedName>
        <fullName evidence="3">Transmembrane protein</fullName>
    </submittedName>
</protein>
<accession>A0A2C6LG23</accession>
<dbReference type="AlphaFoldDB" id="A0A2C6LG23"/>
<keyword evidence="2 3" id="KW-0812">Transmembrane</keyword>
<evidence type="ECO:0000256" key="1">
    <source>
        <dbReference type="SAM" id="MobiDB-lite"/>
    </source>
</evidence>
<feature type="region of interest" description="Disordered" evidence="1">
    <location>
        <begin position="1"/>
        <end position="47"/>
    </location>
</feature>
<dbReference type="Proteomes" id="UP000221165">
    <property type="component" value="Unassembled WGS sequence"/>
</dbReference>
<dbReference type="VEuPathDB" id="ToxoDB:CSUI_000485"/>
<comment type="caution">
    <text evidence="3">The sequence shown here is derived from an EMBL/GenBank/DDBJ whole genome shotgun (WGS) entry which is preliminary data.</text>
</comment>
<proteinExistence type="predicted"/>
<gene>
    <name evidence="3" type="ORF">CSUI_000485</name>
</gene>
<evidence type="ECO:0000313" key="4">
    <source>
        <dbReference type="Proteomes" id="UP000221165"/>
    </source>
</evidence>
<sequence>MDSKTQPEISTEEVPTPAEQIPQPEEAEVETTITPAHSITPSPDEREVRVATTRRPFRHHYRDAVLKLVFCISLAVLVGVIGSGIVLLFDLPQKLFKTDHRRGRSHFAVPISNAAARPEPLSFLHPSFSEEEAIPAVAVIFKPDPRTFAAEGSYRVPRSSNPEGRTNPATPMNSPTIAPRVDGGDTRRLVGNIRSQSQQQGS</sequence>
<keyword evidence="4" id="KW-1185">Reference proteome</keyword>
<name>A0A2C6LG23_9APIC</name>
<dbReference type="RefSeq" id="XP_067927311.1">
    <property type="nucleotide sequence ID" value="XM_068060719.1"/>
</dbReference>
<reference evidence="3 4" key="1">
    <citation type="journal article" date="2017" name="Int. J. Parasitol.">
        <title>The genome of the protozoan parasite Cystoisospora suis and a reverse vaccinology approach to identify vaccine candidates.</title>
        <authorList>
            <person name="Palmieri N."/>
            <person name="Shrestha A."/>
            <person name="Ruttkowski B."/>
            <person name="Beck T."/>
            <person name="Vogl C."/>
            <person name="Tomley F."/>
            <person name="Blake D.P."/>
            <person name="Joachim A."/>
        </authorList>
    </citation>
    <scope>NUCLEOTIDE SEQUENCE [LARGE SCALE GENOMIC DNA]</scope>
    <source>
        <strain evidence="3 4">Wien I</strain>
    </source>
</reference>
<organism evidence="3 4">
    <name type="scientific">Cystoisospora suis</name>
    <dbReference type="NCBI Taxonomy" id="483139"/>
    <lineage>
        <taxon>Eukaryota</taxon>
        <taxon>Sar</taxon>
        <taxon>Alveolata</taxon>
        <taxon>Apicomplexa</taxon>
        <taxon>Conoidasida</taxon>
        <taxon>Coccidia</taxon>
        <taxon>Eucoccidiorida</taxon>
        <taxon>Eimeriorina</taxon>
        <taxon>Sarcocystidae</taxon>
        <taxon>Cystoisospora</taxon>
    </lineage>
</organism>
<evidence type="ECO:0000256" key="2">
    <source>
        <dbReference type="SAM" id="Phobius"/>
    </source>
</evidence>
<feature type="region of interest" description="Disordered" evidence="1">
    <location>
        <begin position="151"/>
        <end position="187"/>
    </location>
</feature>
<dbReference type="GeneID" id="94423930"/>
<keyword evidence="2" id="KW-1133">Transmembrane helix</keyword>
<feature type="transmembrane region" description="Helical" evidence="2">
    <location>
        <begin position="64"/>
        <end position="89"/>
    </location>
</feature>
<evidence type="ECO:0000313" key="3">
    <source>
        <dbReference type="EMBL" id="PHJ25665.1"/>
    </source>
</evidence>